<dbReference type="RefSeq" id="XP_004700854.1">
    <property type="nucleotide sequence ID" value="XM_004700797.1"/>
</dbReference>
<dbReference type="GeneID" id="101644328"/>
<evidence type="ECO:0000256" key="6">
    <source>
        <dbReference type="ARBA" id="ARBA00022604"/>
    </source>
</evidence>
<accession>A0ABM0IIK0</accession>
<feature type="signal peptide" evidence="10">
    <location>
        <begin position="1"/>
        <end position="20"/>
    </location>
</feature>
<protein>
    <recommendedName>
        <fullName evidence="3 9">Interferon gamma</fullName>
        <shortName evidence="9">IFN-gamma</shortName>
    </recommendedName>
</protein>
<evidence type="ECO:0000256" key="9">
    <source>
        <dbReference type="PIRNR" id="PIRNR001936"/>
    </source>
</evidence>
<comment type="subunit">
    <text evidence="9">Homodimer.</text>
</comment>
<dbReference type="PIRSF" id="PIRSF001936">
    <property type="entry name" value="IFN-gamma"/>
    <property type="match status" value="1"/>
</dbReference>
<evidence type="ECO:0000256" key="2">
    <source>
        <dbReference type="ARBA" id="ARBA00007566"/>
    </source>
</evidence>
<keyword evidence="10" id="KW-0732">Signal</keyword>
<evidence type="ECO:0000256" key="10">
    <source>
        <dbReference type="SAM" id="SignalP"/>
    </source>
</evidence>
<keyword evidence="11" id="KW-1185">Reference proteome</keyword>
<evidence type="ECO:0000313" key="11">
    <source>
        <dbReference type="Proteomes" id="UP000694863"/>
    </source>
</evidence>
<comment type="similarity">
    <text evidence="2 9">Belongs to the type II (or gamma) interferon family.</text>
</comment>
<dbReference type="SUPFAM" id="SSF47266">
    <property type="entry name" value="4-helical cytokines"/>
    <property type="match status" value="1"/>
</dbReference>
<sequence length="173" mass="20017">MNYTSSLLALQLCIILGSSGCFGQATVLREIQNLKEYFNASDADVADGKPLFSDILRNWSHETDRKVIQSQIVSFYLKMFEHFEGNQLIRKSMKTIKEELFVNFFNSSSTKQEDFLRLIKTPVNDQKVQRKAINELLRVINDLSPPSFTLRKRKRSQGLFQARRASAYRRASE</sequence>
<dbReference type="Gene3D" id="1.20.1250.10">
    <property type="match status" value="1"/>
</dbReference>
<dbReference type="PANTHER" id="PTHR11419:SF0">
    <property type="entry name" value="INTERFERON GAMMA"/>
    <property type="match status" value="1"/>
</dbReference>
<organism evidence="11 12">
    <name type="scientific">Echinops telfairi</name>
    <name type="common">Lesser hedgehog tenrec</name>
    <dbReference type="NCBI Taxonomy" id="9371"/>
    <lineage>
        <taxon>Eukaryota</taxon>
        <taxon>Metazoa</taxon>
        <taxon>Chordata</taxon>
        <taxon>Craniata</taxon>
        <taxon>Vertebrata</taxon>
        <taxon>Euteleostomi</taxon>
        <taxon>Mammalia</taxon>
        <taxon>Eutheria</taxon>
        <taxon>Afrotheria</taxon>
        <taxon>Tenrecidae</taxon>
        <taxon>Tenrecinae</taxon>
        <taxon>Echinops</taxon>
    </lineage>
</organism>
<comment type="subcellular location">
    <subcellularLocation>
        <location evidence="1 9">Secreted</location>
    </subcellularLocation>
</comment>
<keyword evidence="4 9" id="KW-0202">Cytokine</keyword>
<evidence type="ECO:0000313" key="12">
    <source>
        <dbReference type="RefSeq" id="XP_004700854.1"/>
    </source>
</evidence>
<keyword evidence="5 9" id="KW-0964">Secreted</keyword>
<evidence type="ECO:0000256" key="4">
    <source>
        <dbReference type="ARBA" id="ARBA00022514"/>
    </source>
</evidence>
<feature type="chain" id="PRO_5046964728" description="Interferon gamma" evidence="10">
    <location>
        <begin position="21"/>
        <end position="173"/>
    </location>
</feature>
<keyword evidence="8" id="KW-0325">Glycoprotein</keyword>
<dbReference type="Pfam" id="PF00714">
    <property type="entry name" value="IFN-gamma"/>
    <property type="match status" value="1"/>
</dbReference>
<keyword evidence="6 9" id="KW-0341">Growth regulation</keyword>
<gene>
    <name evidence="12" type="primary">IFNG</name>
</gene>
<evidence type="ECO:0000256" key="7">
    <source>
        <dbReference type="ARBA" id="ARBA00023118"/>
    </source>
</evidence>
<dbReference type="InterPro" id="IPR009079">
    <property type="entry name" value="4_helix_cytokine-like_core"/>
</dbReference>
<name>A0ABM0IIK0_ECHTE</name>
<reference evidence="12" key="1">
    <citation type="submission" date="2025-08" db="UniProtKB">
        <authorList>
            <consortium name="RefSeq"/>
        </authorList>
    </citation>
    <scope>IDENTIFICATION</scope>
</reference>
<evidence type="ECO:0000256" key="5">
    <source>
        <dbReference type="ARBA" id="ARBA00022525"/>
    </source>
</evidence>
<proteinExistence type="inferred from homology"/>
<comment type="function">
    <text evidence="9">Type II interferon produced by immune cells such as T-cells and NK cells that plays crucial roles in antimicrobial, antiviral, and antitumor responses by activating effector immune cells and enhancing antigen presentation. Primarily signals through the JAK-STAT pathway after interaction with its receptor IFNGR1 to affect gene regulation. Upon IFNG binding, IFNGR1 intracellular domain opens out to allow association of downstream signaling components JAK2, JAK1 and STAT1, leading to STAT1 activation, nuclear translocation and transcription of IFNG-regulated genes. Many of the induced genes are transcription factors such as IRF1 that are able to further drive regulation of a next wave of transcription. Plays a role in class I antigen presentation pathway by inducing a replacement of catalytic proteasome subunits with immunoproteasome subunits. In turn, increases the quantity, quality, and repertoire of peptides for class I MHC loading. Increases the efficiency of peptide generation also by inducing the expression of activator PA28 that associates with the proteasome and alters its proteolytic cleavage preference. Up-regulates as well MHC II complexes on the cell surface by promoting expression of several key molecules such as cathepsins B/CTSB, H/CTSH, and L/CTSL. Participates in the regulation of hematopoietic stem cells during development and under homeostatic conditions by affecting their development, quiescence, and differentiation.</text>
</comment>
<dbReference type="PANTHER" id="PTHR11419">
    <property type="entry name" value="INTERFERON GAMMA"/>
    <property type="match status" value="1"/>
</dbReference>
<dbReference type="InterPro" id="IPR002069">
    <property type="entry name" value="Interferon_gamma"/>
</dbReference>
<keyword evidence="7 9" id="KW-0051">Antiviral defense</keyword>
<evidence type="ECO:0000256" key="1">
    <source>
        <dbReference type="ARBA" id="ARBA00004613"/>
    </source>
</evidence>
<evidence type="ECO:0000256" key="8">
    <source>
        <dbReference type="ARBA" id="ARBA00023180"/>
    </source>
</evidence>
<dbReference type="Proteomes" id="UP000694863">
    <property type="component" value="Unplaced"/>
</dbReference>
<evidence type="ECO:0000256" key="3">
    <source>
        <dbReference type="ARBA" id="ARBA00016945"/>
    </source>
</evidence>